<dbReference type="GO" id="GO:0015095">
    <property type="term" value="F:magnesium ion transmembrane transporter activity"/>
    <property type="evidence" value="ECO:0007669"/>
    <property type="project" value="UniProtKB-UniRule"/>
</dbReference>
<dbReference type="EMBL" id="JAMSHJ010000003">
    <property type="protein sequence ID" value="KAI5429725.1"/>
    <property type="molecule type" value="Genomic_DNA"/>
</dbReference>
<protein>
    <recommendedName>
        <fullName evidence="4">Probable magnesium transporter</fullName>
    </recommendedName>
</protein>
<evidence type="ECO:0000256" key="2">
    <source>
        <dbReference type="ARBA" id="ARBA00022989"/>
    </source>
</evidence>
<sequence length="455" mass="51078">MATWDELDDNEDLDREAEEANLALMALTLSYSKYESGSISEYDEEDKVYSNLSFYDLIHDLMSRCQDEGYKLVPLCSRKVTLQSTLEAQKLDCPIHVRFKKSFMVSWFEFWDVHFTMTMHEPDTWIWSTGNCFTSQVNIKFKVLVATAFIVLGNVFLVAFGNHQSPVYTPEQLTEKYTNVAFLLYLLALIVIVVLNHSVYKRGELLIVVSGHELKPFWSMLLPFSYAEVSGAIGSCSVLLNPENLTKFLKGAVVIDITAFVDQDHPFVEVWNPVSEAIAAYLVAKDLVAVAIVQAEIESVASIAAVALVVVTAVLEMITNLMHLVVIAAELEPSIAVTRAQSAGLSACLNWQIEVTGCNFGEIRWMVGSSVSRARHSVASNALPSSYHEFVTKQLMFKSCEAFRMHQRLRKLRHNALNNTLEMGDNICPQLQLVDLQDNQIAYVTVGSQYKNTLM</sequence>
<gene>
    <name evidence="5" type="ORF">KIW84_034343</name>
</gene>
<keyword evidence="3 4" id="KW-0472">Membrane</keyword>
<dbReference type="GO" id="GO:0005769">
    <property type="term" value="C:early endosome"/>
    <property type="evidence" value="ECO:0007669"/>
    <property type="project" value="UniProtKB-SubCell"/>
</dbReference>
<keyword evidence="6" id="KW-1185">Reference proteome</keyword>
<comment type="caution">
    <text evidence="5">The sequence shown here is derived from an EMBL/GenBank/DDBJ whole genome shotgun (WGS) entry which is preliminary data.</text>
</comment>
<dbReference type="Proteomes" id="UP001058974">
    <property type="component" value="Chromosome 3"/>
</dbReference>
<evidence type="ECO:0000256" key="1">
    <source>
        <dbReference type="ARBA" id="ARBA00022692"/>
    </source>
</evidence>
<keyword evidence="2 4" id="KW-1133">Transmembrane helix</keyword>
<reference evidence="5 6" key="1">
    <citation type="journal article" date="2022" name="Nat. Genet.">
        <title>Improved pea reference genome and pan-genome highlight genomic features and evolutionary characteristics.</title>
        <authorList>
            <person name="Yang T."/>
            <person name="Liu R."/>
            <person name="Luo Y."/>
            <person name="Hu S."/>
            <person name="Wang D."/>
            <person name="Wang C."/>
            <person name="Pandey M.K."/>
            <person name="Ge S."/>
            <person name="Xu Q."/>
            <person name="Li N."/>
            <person name="Li G."/>
            <person name="Huang Y."/>
            <person name="Saxena R.K."/>
            <person name="Ji Y."/>
            <person name="Li M."/>
            <person name="Yan X."/>
            <person name="He Y."/>
            <person name="Liu Y."/>
            <person name="Wang X."/>
            <person name="Xiang C."/>
            <person name="Varshney R.K."/>
            <person name="Ding H."/>
            <person name="Gao S."/>
            <person name="Zong X."/>
        </authorList>
    </citation>
    <scope>NUCLEOTIDE SEQUENCE [LARGE SCALE GENOMIC DNA]</scope>
    <source>
        <strain evidence="5 6">cv. Zhongwan 6</strain>
    </source>
</reference>
<keyword evidence="1 4" id="KW-0812">Transmembrane</keyword>
<dbReference type="PANTHER" id="PTHR12570:SF9">
    <property type="entry name" value="MAGNESIUM TRANSPORTER NIPA8-RELATED"/>
    <property type="match status" value="1"/>
</dbReference>
<keyword evidence="4" id="KW-0406">Ion transport</keyword>
<dbReference type="InterPro" id="IPR008521">
    <property type="entry name" value="Mg_trans_NIPA"/>
</dbReference>
<comment type="subunit">
    <text evidence="4">Homodimer.</text>
</comment>
<evidence type="ECO:0000256" key="4">
    <source>
        <dbReference type="RuleBase" id="RU363078"/>
    </source>
</evidence>
<organism evidence="5 6">
    <name type="scientific">Pisum sativum</name>
    <name type="common">Garden pea</name>
    <name type="synonym">Lathyrus oleraceus</name>
    <dbReference type="NCBI Taxonomy" id="3888"/>
    <lineage>
        <taxon>Eukaryota</taxon>
        <taxon>Viridiplantae</taxon>
        <taxon>Streptophyta</taxon>
        <taxon>Embryophyta</taxon>
        <taxon>Tracheophyta</taxon>
        <taxon>Spermatophyta</taxon>
        <taxon>Magnoliopsida</taxon>
        <taxon>eudicotyledons</taxon>
        <taxon>Gunneridae</taxon>
        <taxon>Pentapetalae</taxon>
        <taxon>rosids</taxon>
        <taxon>fabids</taxon>
        <taxon>Fabales</taxon>
        <taxon>Fabaceae</taxon>
        <taxon>Papilionoideae</taxon>
        <taxon>50 kb inversion clade</taxon>
        <taxon>NPAAA clade</taxon>
        <taxon>Hologalegina</taxon>
        <taxon>IRL clade</taxon>
        <taxon>Fabeae</taxon>
        <taxon>Lathyrus</taxon>
    </lineage>
</organism>
<comment type="similarity">
    <text evidence="4">Belongs to the NIPA (TC 2.A.7) family.</text>
</comment>
<comment type="subcellular location">
    <subcellularLocation>
        <location evidence="4">Cell membrane</location>
        <topology evidence="4">Multi-pass membrane protein</topology>
    </subcellularLocation>
    <subcellularLocation>
        <location evidence="4">Early endosome</location>
    </subcellularLocation>
</comment>
<keyword evidence="4" id="KW-1003">Cell membrane</keyword>
<dbReference type="PANTHER" id="PTHR12570">
    <property type="match status" value="1"/>
</dbReference>
<keyword evidence="4" id="KW-0460">Magnesium</keyword>
<dbReference type="AlphaFoldDB" id="A0A9D5B496"/>
<accession>A0A9D5B496</accession>
<dbReference type="GO" id="GO:0005886">
    <property type="term" value="C:plasma membrane"/>
    <property type="evidence" value="ECO:0007669"/>
    <property type="project" value="UniProtKB-SubCell"/>
</dbReference>
<evidence type="ECO:0000313" key="5">
    <source>
        <dbReference type="EMBL" id="KAI5429725.1"/>
    </source>
</evidence>
<proteinExistence type="inferred from homology"/>
<evidence type="ECO:0000313" key="6">
    <source>
        <dbReference type="Proteomes" id="UP001058974"/>
    </source>
</evidence>
<evidence type="ECO:0000256" key="3">
    <source>
        <dbReference type="ARBA" id="ARBA00023136"/>
    </source>
</evidence>
<keyword evidence="4" id="KW-0967">Endosome</keyword>
<comment type="caution">
    <text evidence="4">Lacks conserved residue(s) required for the propagation of feature annotation.</text>
</comment>
<keyword evidence="4" id="KW-0813">Transport</keyword>
<comment type="function">
    <text evidence="4">Acts as a Mg(2+) transporter. Can also transport other divalent cations such as Fe(2+), Sr(2+), Ba(2+), Mn(2+) and Co(2+) but to a much less extent than Mg(2+).</text>
</comment>
<feature type="transmembrane region" description="Helical" evidence="4">
    <location>
        <begin position="143"/>
        <end position="160"/>
    </location>
</feature>
<feature type="transmembrane region" description="Helical" evidence="4">
    <location>
        <begin position="180"/>
        <end position="200"/>
    </location>
</feature>
<name>A0A9D5B496_PEA</name>
<dbReference type="Gramene" id="Psat03G0434300-T1">
    <property type="protein sequence ID" value="KAI5429725.1"/>
    <property type="gene ID" value="KIW84_034343"/>
</dbReference>